<keyword evidence="1" id="KW-0175">Coiled coil</keyword>
<reference evidence="2 3" key="1">
    <citation type="submission" date="2020-04" db="EMBL/GenBank/DDBJ databases">
        <title>Staphylococcus species from domestic dog.</title>
        <authorList>
            <person name="Paterson G.K."/>
        </authorList>
    </citation>
    <scope>NUCLEOTIDE SEQUENCE [LARGE SCALE GENOMIC DNA]</scope>
    <source>
        <strain evidence="2 3">H16/1A</strain>
    </source>
</reference>
<dbReference type="InterPro" id="IPR036785">
    <property type="entry name" value="YkyA-like_sf"/>
</dbReference>
<dbReference type="Gene3D" id="1.20.120.570">
    <property type="entry name" value="YkyA-like"/>
    <property type="match status" value="1"/>
</dbReference>
<evidence type="ECO:0000313" key="2">
    <source>
        <dbReference type="EMBL" id="MBI5975713.1"/>
    </source>
</evidence>
<sequence length="216" mass="23843">MKGFRLGVVTVSVGLLVAACSNQGADSIKDVPDEGLKLQDKIVSQMNSINHAESGLQKALDASFKDQASAKALTDEKGPVFDWIQKQSDRLDTLNDQKKALKKEIDQLSKYQDDDNSKLEGKAKAAHETLNKLYQELDGYTSTYRDSLDKAKETLKQSGKKDAKINDLEKGLDDYNASKQELNKHVESMNRQYQDATQSLESLKSAIKQEKGGASA</sequence>
<dbReference type="SUPFAM" id="SSF140423">
    <property type="entry name" value="MW0975(SA0943)-like"/>
    <property type="match status" value="1"/>
</dbReference>
<feature type="coiled-coil region" evidence="1">
    <location>
        <begin position="84"/>
        <end position="136"/>
    </location>
</feature>
<dbReference type="Proteomes" id="UP000751852">
    <property type="component" value="Unassembled WGS sequence"/>
</dbReference>
<feature type="coiled-coil region" evidence="1">
    <location>
        <begin position="165"/>
        <end position="206"/>
    </location>
</feature>
<organism evidence="2 3">
    <name type="scientific">Staphylococcus canis</name>
    <dbReference type="NCBI Taxonomy" id="2724942"/>
    <lineage>
        <taxon>Bacteria</taxon>
        <taxon>Bacillati</taxon>
        <taxon>Bacillota</taxon>
        <taxon>Bacilli</taxon>
        <taxon>Bacillales</taxon>
        <taxon>Staphylococcaceae</taxon>
        <taxon>Staphylococcus</taxon>
    </lineage>
</organism>
<protein>
    <recommendedName>
        <fullName evidence="4">Lipoprotein</fullName>
    </recommendedName>
</protein>
<accession>A0ABS0TAE2</accession>
<name>A0ABS0TAE2_9STAP</name>
<evidence type="ECO:0000256" key="1">
    <source>
        <dbReference type="SAM" id="Coils"/>
    </source>
</evidence>
<evidence type="ECO:0000313" key="3">
    <source>
        <dbReference type="Proteomes" id="UP000751852"/>
    </source>
</evidence>
<gene>
    <name evidence="2" type="ORF">HHH54_08890</name>
</gene>
<proteinExistence type="predicted"/>
<dbReference type="EMBL" id="JABANU010000024">
    <property type="protein sequence ID" value="MBI5975713.1"/>
    <property type="molecule type" value="Genomic_DNA"/>
</dbReference>
<keyword evidence="3" id="KW-1185">Reference proteome</keyword>
<evidence type="ECO:0008006" key="4">
    <source>
        <dbReference type="Google" id="ProtNLM"/>
    </source>
</evidence>
<dbReference type="Pfam" id="PF10368">
    <property type="entry name" value="YkyA"/>
    <property type="match status" value="1"/>
</dbReference>
<dbReference type="PROSITE" id="PS51257">
    <property type="entry name" value="PROKAR_LIPOPROTEIN"/>
    <property type="match status" value="1"/>
</dbReference>
<comment type="caution">
    <text evidence="2">The sequence shown here is derived from an EMBL/GenBank/DDBJ whole genome shotgun (WGS) entry which is preliminary data.</text>
</comment>
<dbReference type="RefSeq" id="WP_198618487.1">
    <property type="nucleotide sequence ID" value="NZ_JABANU010000024.1"/>
</dbReference>
<dbReference type="InterPro" id="IPR019454">
    <property type="entry name" value="Lipoprot_YkyA-like"/>
</dbReference>